<proteinExistence type="predicted"/>
<gene>
    <name evidence="7" type="ORF">Fcan01_18559</name>
</gene>
<dbReference type="GO" id="GO:0008276">
    <property type="term" value="F:protein methyltransferase activity"/>
    <property type="evidence" value="ECO:0007669"/>
    <property type="project" value="UniProtKB-ARBA"/>
</dbReference>
<dbReference type="OrthoDB" id="5945798at2759"/>
<evidence type="ECO:0000256" key="2">
    <source>
        <dbReference type="ARBA" id="ARBA00022771"/>
    </source>
</evidence>
<organism evidence="7 8">
    <name type="scientific">Folsomia candida</name>
    <name type="common">Springtail</name>
    <dbReference type="NCBI Taxonomy" id="158441"/>
    <lineage>
        <taxon>Eukaryota</taxon>
        <taxon>Metazoa</taxon>
        <taxon>Ecdysozoa</taxon>
        <taxon>Arthropoda</taxon>
        <taxon>Hexapoda</taxon>
        <taxon>Collembola</taxon>
        <taxon>Entomobryomorpha</taxon>
        <taxon>Isotomoidea</taxon>
        <taxon>Isotomidae</taxon>
        <taxon>Proisotominae</taxon>
        <taxon>Folsomia</taxon>
    </lineage>
</organism>
<dbReference type="SUPFAM" id="SSF82199">
    <property type="entry name" value="SET domain"/>
    <property type="match status" value="1"/>
</dbReference>
<feature type="domain" description="MYND-type" evidence="6">
    <location>
        <begin position="14"/>
        <end position="50"/>
    </location>
</feature>
<reference evidence="7 8" key="1">
    <citation type="submission" date="2015-12" db="EMBL/GenBank/DDBJ databases">
        <title>The genome of Folsomia candida.</title>
        <authorList>
            <person name="Faddeeva A."/>
            <person name="Derks M.F."/>
            <person name="Anvar Y."/>
            <person name="Smit S."/>
            <person name="Van Straalen N."/>
            <person name="Roelofs D."/>
        </authorList>
    </citation>
    <scope>NUCLEOTIDE SEQUENCE [LARGE SCALE GENOMIC DNA]</scope>
    <source>
        <strain evidence="7 8">VU population</strain>
        <tissue evidence="7">Whole body</tissue>
    </source>
</reference>
<dbReference type="STRING" id="158441.A0A226DQU0"/>
<evidence type="ECO:0000256" key="3">
    <source>
        <dbReference type="ARBA" id="ARBA00022833"/>
    </source>
</evidence>
<evidence type="ECO:0000259" key="6">
    <source>
        <dbReference type="PROSITE" id="PS50865"/>
    </source>
</evidence>
<feature type="domain" description="SET" evidence="5">
    <location>
        <begin position="51"/>
        <end position="323"/>
    </location>
</feature>
<keyword evidence="1" id="KW-0479">Metal-binding</keyword>
<keyword evidence="8" id="KW-1185">Reference proteome</keyword>
<dbReference type="EMBL" id="LNIX01000014">
    <property type="protein sequence ID" value="OXA47051.1"/>
    <property type="molecule type" value="Genomic_DNA"/>
</dbReference>
<dbReference type="InterPro" id="IPR002893">
    <property type="entry name" value="Znf_MYND"/>
</dbReference>
<dbReference type="InterPro" id="IPR001214">
    <property type="entry name" value="SET_dom"/>
</dbReference>
<dbReference type="PROSITE" id="PS50280">
    <property type="entry name" value="SET"/>
    <property type="match status" value="1"/>
</dbReference>
<dbReference type="Pfam" id="PF00856">
    <property type="entry name" value="SET"/>
    <property type="match status" value="1"/>
</dbReference>
<evidence type="ECO:0000259" key="5">
    <source>
        <dbReference type="PROSITE" id="PS50280"/>
    </source>
</evidence>
<keyword evidence="2 4" id="KW-0863">Zinc-finger</keyword>
<sequence>MEPENPDLFYLEKCAICEKPGSKACGSCELEYYCSKDHQRKDWHRHKLNCCKYELRKHEHHGLCMIATKLIPIGEVVATESPLATFKALRSTPKDLERIFTLCGADAYSCPSCEVGKIFNHAYHQCSKCGVPLCQPQCEKSGLHAKLECAVLQKIGVRVSADSSVQDTLTDLSVLRVFLKEEMKGSAISFESRKWSPLLKIIYAEKLSNNNDMDEDDYDKFTLSEDIVASLDAVEHLSLSIKVTGSKELVILLHCALMAYGTTFPYVDSSKTKFLFTKNHRLSHSCVPNSEMWMENVDGHMNKLIIKAVRTIQPGERITIDRAGQYRALPTLLRREKLLQDLGIDCRCRRCKDPTELGTFISAVRCEENLTQKACAGHYVPLNPLNDKTKWKCTIKSCTSFKTSQDIHNLIKNLEDELPAVVNGRADEVLKQLKAFNDYYAGDVISSTHYLMHISRSRGRQVVKYFLGSSEKLLLCVLNSYPRAYEYCGMLLNSAESLWLFIDKICPPFSEARGYLLKEKSAAKLAIILYDYLVLHKIKVDVLIDRVQKVRQTLKDAAKCVSIFTHSPVKSLREEINFIDSVIAKILKNCTCPDTSDKTSTDETERNLKCVFTMWKSKSKEIGLASYYMEPISKPICVQKLRSVITSCV</sequence>
<dbReference type="Gene3D" id="1.10.220.160">
    <property type="match status" value="1"/>
</dbReference>
<dbReference type="CDD" id="cd20071">
    <property type="entry name" value="SET_SMYD"/>
    <property type="match status" value="1"/>
</dbReference>
<dbReference type="Gene3D" id="2.170.270.10">
    <property type="entry name" value="SET domain"/>
    <property type="match status" value="1"/>
</dbReference>
<dbReference type="InterPro" id="IPR053010">
    <property type="entry name" value="SET_SmydA-8"/>
</dbReference>
<name>A0A226DQU0_FOLCA</name>
<dbReference type="PANTHER" id="PTHR46455">
    <property type="entry name" value="SET AND MYND DOMAIN CONTAINING, ARTHROPOD-SPECIFIC, MEMBER 4, ISOFORM A"/>
    <property type="match status" value="1"/>
</dbReference>
<dbReference type="PANTHER" id="PTHR46455:SF5">
    <property type="entry name" value="SET AND MYND DOMAIN CONTAINING, ARTHROPOD-SPECIFIC, MEMBER 4, ISOFORM A"/>
    <property type="match status" value="1"/>
</dbReference>
<dbReference type="PROSITE" id="PS50865">
    <property type="entry name" value="ZF_MYND_2"/>
    <property type="match status" value="1"/>
</dbReference>
<dbReference type="GO" id="GO:0008170">
    <property type="term" value="F:N-methyltransferase activity"/>
    <property type="evidence" value="ECO:0007669"/>
    <property type="project" value="UniProtKB-ARBA"/>
</dbReference>
<dbReference type="Gene3D" id="6.10.140.2220">
    <property type="match status" value="2"/>
</dbReference>
<dbReference type="GO" id="GO:0008270">
    <property type="term" value="F:zinc ion binding"/>
    <property type="evidence" value="ECO:0007669"/>
    <property type="project" value="UniProtKB-KW"/>
</dbReference>
<dbReference type="InterPro" id="IPR046341">
    <property type="entry name" value="SET_dom_sf"/>
</dbReference>
<comment type="caution">
    <text evidence="7">The sequence shown here is derived from an EMBL/GenBank/DDBJ whole genome shotgun (WGS) entry which is preliminary data.</text>
</comment>
<dbReference type="AlphaFoldDB" id="A0A226DQU0"/>
<dbReference type="OMA" id="VECSCER"/>
<evidence type="ECO:0000256" key="1">
    <source>
        <dbReference type="ARBA" id="ARBA00022723"/>
    </source>
</evidence>
<evidence type="ECO:0000313" key="7">
    <source>
        <dbReference type="EMBL" id="OXA47051.1"/>
    </source>
</evidence>
<keyword evidence="3" id="KW-0862">Zinc</keyword>
<protein>
    <submittedName>
        <fullName evidence="7">Protein msta, isoform B</fullName>
    </submittedName>
</protein>
<dbReference type="GO" id="GO:0008757">
    <property type="term" value="F:S-adenosylmethionine-dependent methyltransferase activity"/>
    <property type="evidence" value="ECO:0007669"/>
    <property type="project" value="UniProtKB-ARBA"/>
</dbReference>
<dbReference type="Pfam" id="PF01753">
    <property type="entry name" value="zf-MYND"/>
    <property type="match status" value="1"/>
</dbReference>
<evidence type="ECO:0000256" key="4">
    <source>
        <dbReference type="PROSITE-ProRule" id="PRU00134"/>
    </source>
</evidence>
<evidence type="ECO:0000313" key="8">
    <source>
        <dbReference type="Proteomes" id="UP000198287"/>
    </source>
</evidence>
<accession>A0A226DQU0</accession>
<dbReference type="Proteomes" id="UP000198287">
    <property type="component" value="Unassembled WGS sequence"/>
</dbReference>